<dbReference type="Proteomes" id="UP000199375">
    <property type="component" value="Unassembled WGS sequence"/>
</dbReference>
<dbReference type="EMBL" id="FMCW01000015">
    <property type="protein sequence ID" value="SCE95335.1"/>
    <property type="molecule type" value="Genomic_DNA"/>
</dbReference>
<reference evidence="2 3" key="1">
    <citation type="submission" date="2016-06" db="EMBL/GenBank/DDBJ databases">
        <authorList>
            <person name="Kjaerup R.B."/>
            <person name="Dalgaard T.S."/>
            <person name="Juul-Madsen H.R."/>
        </authorList>
    </citation>
    <scope>NUCLEOTIDE SEQUENCE [LARGE SCALE GENOMIC DNA]</scope>
    <source>
        <strain evidence="2 3">DSM 45626</strain>
    </source>
</reference>
<feature type="region of interest" description="Disordered" evidence="1">
    <location>
        <begin position="1"/>
        <end position="20"/>
    </location>
</feature>
<evidence type="ECO:0000313" key="2">
    <source>
        <dbReference type="EMBL" id="SCE95335.1"/>
    </source>
</evidence>
<proteinExistence type="predicted"/>
<protein>
    <submittedName>
        <fullName evidence="2">Uncharacterized protein</fullName>
    </submittedName>
</protein>
<sequence length="279" mass="31902">MAQMSLFGPGEAGPDPKPADDRMVRLQLLITVKAAPNPSEKYGETVCVAGLRTDVLRPTWVRLYPINFRHLDSDEAFKKYDIVTVDAKPARQDQRRESWKPIMDRIRKKRHLDGWKSRQPLLDPAVEDSMCRLNREAQERSDAQSLALVRPKEVGALKVVPHPGWTAEEQRKIEAYANQPDLFSGRSKSPLQAPRFKAAYHYRCHESGCNGHRQHVIDWELVALQRRFDGYSDAALREALEAKFLGEMCAPNRAVAFYVGNQAKRVHVFSVLGVYWPKR</sequence>
<name>A0A1C4WGI9_9ACTN</name>
<evidence type="ECO:0000256" key="1">
    <source>
        <dbReference type="SAM" id="MobiDB-lite"/>
    </source>
</evidence>
<evidence type="ECO:0000313" key="3">
    <source>
        <dbReference type="Proteomes" id="UP000199375"/>
    </source>
</evidence>
<organism evidence="2 3">
    <name type="scientific">Micromonospora haikouensis</name>
    <dbReference type="NCBI Taxonomy" id="686309"/>
    <lineage>
        <taxon>Bacteria</taxon>
        <taxon>Bacillati</taxon>
        <taxon>Actinomycetota</taxon>
        <taxon>Actinomycetes</taxon>
        <taxon>Micromonosporales</taxon>
        <taxon>Micromonosporaceae</taxon>
        <taxon>Micromonospora</taxon>
    </lineage>
</organism>
<gene>
    <name evidence="2" type="ORF">GA0070558_115107</name>
</gene>
<accession>A0A1C4WGI9</accession>
<dbReference type="AlphaFoldDB" id="A0A1C4WGI9"/>